<accession>A0A6A6JG31</accession>
<feature type="compositionally biased region" description="Polar residues" evidence="1">
    <location>
        <begin position="16"/>
        <end position="35"/>
    </location>
</feature>
<name>A0A6A6JG31_WESOR</name>
<evidence type="ECO:0000259" key="2">
    <source>
        <dbReference type="SMART" id="SM00950"/>
    </source>
</evidence>
<feature type="region of interest" description="Disordered" evidence="1">
    <location>
        <begin position="353"/>
        <end position="394"/>
    </location>
</feature>
<keyword evidence="4" id="KW-1185">Reference proteome</keyword>
<dbReference type="InterPro" id="IPR036397">
    <property type="entry name" value="RNaseH_sf"/>
</dbReference>
<dbReference type="GO" id="GO:0003676">
    <property type="term" value="F:nucleic acid binding"/>
    <property type="evidence" value="ECO:0007669"/>
    <property type="project" value="InterPro"/>
</dbReference>
<dbReference type="InterPro" id="IPR003165">
    <property type="entry name" value="Piwi"/>
</dbReference>
<evidence type="ECO:0000313" key="4">
    <source>
        <dbReference type="Proteomes" id="UP000800097"/>
    </source>
</evidence>
<dbReference type="RefSeq" id="XP_033652125.1">
    <property type="nucleotide sequence ID" value="XM_033792899.1"/>
</dbReference>
<proteinExistence type="predicted"/>
<dbReference type="Pfam" id="PF02171">
    <property type="entry name" value="Piwi"/>
    <property type="match status" value="1"/>
</dbReference>
<evidence type="ECO:0000256" key="1">
    <source>
        <dbReference type="SAM" id="MobiDB-lite"/>
    </source>
</evidence>
<dbReference type="AlphaFoldDB" id="A0A6A6JG31"/>
<sequence length="1005" mass="111787">MAGPKKQPKSPPVTKGTRNSSPVEPFSATSSETGTTYTALTSLSNQDVAEEKAVKDYKPNARVPIARLPYKLRALPALFVYEVDILAKTADNEANECDGQGADPSSGDPKIKQVLSQRLRQEALCELILTFVEPKFIGRVAIDMDAREGILHGSETVTKQGPTSYLIIPLEESENPADVWLRGRRVEGSILPLSKTKRKQRCQGPVQKEENIVCKMGLGKKLNPGIGGTDGRLYAKCFETIFRTYANLDGRKDFQADSADLLLPNCSYGTAPLGLSKIEPRIRCRPTIKIHGRDHAQVHLDYDLVPTMRKETNLTAVLDDYFLATGSRDAPSKYHIISRLLCGIRVNYKPHSSDEKLSTGQLDGGSVHTGKGLDSSPTLKNVSPASADTAAPDGSFPMTRVIRDIRPAAEMNSIFVETSQGYKSVKDLVGSASTSGVTHQKYPIANIGGKRPFWVPLHDLHVELDQIYRGAGHFTPDLKAALTKLQGHKDLMRDIIAHGQNYIKQALVAPQRSQHKSQTPYQLAVRQTGGGSIIPAKQSRNVDYLVSPRQRRDEANSITTLEEERLTVIYISHDDDGFELKLKERLEGPEQSTFRFTDVRTVHIKSLAELIRQQVDMHSPLMQAVFHPESSVIIGVLDRKNISADAYEEIRAELQRFGDRKPGAVTVCAHKHDLEGCLQRPGRNLFAANLMRKIKLMLGSLVWETKDVDYQRFKFDPGTSIVLGAHISHPDSGATNLCPSVASVVGSVDGNLTLFPGSTRLLQAKEKEGSALPSRYIEGLTDMMKERFEAWQAQSGQKATRPLKVLFYRSAYHIPDGETYVKEIEAIKRAYLEVFWSPLEGESGLAYMVMGKNSHSHTSRTFTTAEPGKEHAAKYQYFLPQGTNTTGLTTEQLAHVTATLNVTAQLGNISSKALPLAYAQKLARRVLDYFRWFSHKDITNFPPIARQAPYDAEDKAKEFKRFVEEYLSTTTKLGQATNERDFVKFRDDDKPLTWNSKLDGKMFYL</sequence>
<organism evidence="3 4">
    <name type="scientific">Westerdykella ornata</name>
    <dbReference type="NCBI Taxonomy" id="318751"/>
    <lineage>
        <taxon>Eukaryota</taxon>
        <taxon>Fungi</taxon>
        <taxon>Dikarya</taxon>
        <taxon>Ascomycota</taxon>
        <taxon>Pezizomycotina</taxon>
        <taxon>Dothideomycetes</taxon>
        <taxon>Pleosporomycetidae</taxon>
        <taxon>Pleosporales</taxon>
        <taxon>Sporormiaceae</taxon>
        <taxon>Westerdykella</taxon>
    </lineage>
</organism>
<protein>
    <recommendedName>
        <fullName evidence="2">Piwi domain-containing protein</fullName>
    </recommendedName>
</protein>
<feature type="domain" description="Piwi" evidence="2">
    <location>
        <begin position="632"/>
        <end position="931"/>
    </location>
</feature>
<dbReference type="GeneID" id="54546074"/>
<dbReference type="OrthoDB" id="3800893at2759"/>
<dbReference type="InterPro" id="IPR012337">
    <property type="entry name" value="RNaseH-like_sf"/>
</dbReference>
<gene>
    <name evidence="3" type="ORF">EI97DRAFT_103073</name>
</gene>
<dbReference type="SMART" id="SM00950">
    <property type="entry name" value="Piwi"/>
    <property type="match status" value="1"/>
</dbReference>
<reference evidence="3" key="1">
    <citation type="journal article" date="2020" name="Stud. Mycol.">
        <title>101 Dothideomycetes genomes: a test case for predicting lifestyles and emergence of pathogens.</title>
        <authorList>
            <person name="Haridas S."/>
            <person name="Albert R."/>
            <person name="Binder M."/>
            <person name="Bloem J."/>
            <person name="Labutti K."/>
            <person name="Salamov A."/>
            <person name="Andreopoulos B."/>
            <person name="Baker S."/>
            <person name="Barry K."/>
            <person name="Bills G."/>
            <person name="Bluhm B."/>
            <person name="Cannon C."/>
            <person name="Castanera R."/>
            <person name="Culley D."/>
            <person name="Daum C."/>
            <person name="Ezra D."/>
            <person name="Gonzalez J."/>
            <person name="Henrissat B."/>
            <person name="Kuo A."/>
            <person name="Liang C."/>
            <person name="Lipzen A."/>
            <person name="Lutzoni F."/>
            <person name="Magnuson J."/>
            <person name="Mondo S."/>
            <person name="Nolan M."/>
            <person name="Ohm R."/>
            <person name="Pangilinan J."/>
            <person name="Park H.-J."/>
            <person name="Ramirez L."/>
            <person name="Alfaro M."/>
            <person name="Sun H."/>
            <person name="Tritt A."/>
            <person name="Yoshinaga Y."/>
            <person name="Zwiers L.-H."/>
            <person name="Turgeon B."/>
            <person name="Goodwin S."/>
            <person name="Spatafora J."/>
            <person name="Crous P."/>
            <person name="Grigoriev I."/>
        </authorList>
    </citation>
    <scope>NUCLEOTIDE SEQUENCE</scope>
    <source>
        <strain evidence="3">CBS 379.55</strain>
    </source>
</reference>
<evidence type="ECO:0000313" key="3">
    <source>
        <dbReference type="EMBL" id="KAF2274586.1"/>
    </source>
</evidence>
<feature type="region of interest" description="Disordered" evidence="1">
    <location>
        <begin position="1"/>
        <end position="35"/>
    </location>
</feature>
<dbReference type="Gene3D" id="3.30.420.10">
    <property type="entry name" value="Ribonuclease H-like superfamily/Ribonuclease H"/>
    <property type="match status" value="1"/>
</dbReference>
<dbReference type="EMBL" id="ML986502">
    <property type="protein sequence ID" value="KAF2274586.1"/>
    <property type="molecule type" value="Genomic_DNA"/>
</dbReference>
<feature type="compositionally biased region" description="Polar residues" evidence="1">
    <location>
        <begin position="375"/>
        <end position="386"/>
    </location>
</feature>
<dbReference type="Proteomes" id="UP000800097">
    <property type="component" value="Unassembled WGS sequence"/>
</dbReference>
<dbReference type="SUPFAM" id="SSF53098">
    <property type="entry name" value="Ribonuclease H-like"/>
    <property type="match status" value="1"/>
</dbReference>